<accession>A0A3E1NLI9</accession>
<dbReference type="InterPro" id="IPR036942">
    <property type="entry name" value="Beta-barrel_TonB_sf"/>
</dbReference>
<gene>
    <name evidence="5" type="ORF">DXN05_08395</name>
</gene>
<dbReference type="GO" id="GO:0009279">
    <property type="term" value="C:cell outer membrane"/>
    <property type="evidence" value="ECO:0007669"/>
    <property type="project" value="UniProtKB-SubCell"/>
</dbReference>
<feature type="signal peptide" evidence="4">
    <location>
        <begin position="1"/>
        <end position="25"/>
    </location>
</feature>
<keyword evidence="3" id="KW-0998">Cell outer membrane</keyword>
<name>A0A3E1NLI9_9BACT</name>
<dbReference type="Proteomes" id="UP000261284">
    <property type="component" value="Unassembled WGS sequence"/>
</dbReference>
<keyword evidence="2" id="KW-0472">Membrane</keyword>
<dbReference type="EMBL" id="QTJU01000002">
    <property type="protein sequence ID" value="RFM28787.1"/>
    <property type="molecule type" value="Genomic_DNA"/>
</dbReference>
<comment type="subcellular location">
    <subcellularLocation>
        <location evidence="1">Cell outer membrane</location>
    </subcellularLocation>
</comment>
<proteinExistence type="predicted"/>
<evidence type="ECO:0000256" key="2">
    <source>
        <dbReference type="ARBA" id="ARBA00023136"/>
    </source>
</evidence>
<evidence type="ECO:0000256" key="1">
    <source>
        <dbReference type="ARBA" id="ARBA00004442"/>
    </source>
</evidence>
<sequence>MLLNKMIIACLKTAFVFSLPFFANHMNTPKLTACLLGMLCVAAARSQSTRQLRRDTLPAPDTLQAELKEQLQEQIPVISLDDNELKSDGQNQVASLLGAGRDPFYNAASFNFSAAHFRIRGYDGDAFKVLLNGAPVENPDNGLPAYNLFSGLSGVLRNRSLITGLKANAYTAFAMGSTTAIDARASRMQPQTTVQMGIASSNYRYSMSAAYSSGLNSRGWAWAIAGSIRWANEGYVPGTFYHGGSYLLSVDKRLSPHHLFSLAVIGAPVTRARAGAAVAEMQQLAGSVYYNPYWGYQNGVKRSAAISETHRPYVVATHTFTVNAQTELTTAWWYTGGNSSSTGLDWYNAPDPRPDYYRYLPGYIKDEAQQNQLAAALLGNEAMRQINWAELYAVNRTDSTTIHHANGFDTATASGYRSHYILSRNTSHMRQTGFNSTLRTRINEQVELNGGLSYEQQTVRYYKTIADLLGGDFYVDLNQYAEQDFPGNADAIQNDLRHPNRIVHTGDKYGYDYAMQVSKAAGWLQVAATQRHVDWFMAAGFSSTSFGRTGYVTNGLFPYNSYGKSNRYSFSDYALRAGATYKINGRHYVYANGALYTQAPYYNNVFISPATRNTVQQQIAAAKIQSAEAGYILNAPRIRLRLNMYYTRSSNGMDVLSFYHDDYRSFVNYALRNISKLYYGSELGVEAKVLPNVTANAAAAIGKYLYAGRQHATITLDNSTKVLDEQTVYLQNYRIGGSPQQVLCAGITYRSPAYWFAGFTCNYMSDQWLEANPIRRTFAATEDLAYKNTQWHAVVDQQRLQAQYLLNCTAGYSWRLPWQWGFKKPVYLVWFAGINNLLNNKQMVSGGYEQLRFDYTDKNVNKFPPKLLYAYGTTFLLNVSLRF</sequence>
<keyword evidence="6" id="KW-1185">Reference proteome</keyword>
<comment type="caution">
    <text evidence="5">The sequence shown here is derived from an EMBL/GenBank/DDBJ whole genome shotgun (WGS) entry which is preliminary data.</text>
</comment>
<keyword evidence="4" id="KW-0732">Signal</keyword>
<evidence type="ECO:0000313" key="5">
    <source>
        <dbReference type="EMBL" id="RFM28787.1"/>
    </source>
</evidence>
<evidence type="ECO:0000313" key="6">
    <source>
        <dbReference type="Proteomes" id="UP000261284"/>
    </source>
</evidence>
<evidence type="ECO:0000256" key="3">
    <source>
        <dbReference type="ARBA" id="ARBA00023237"/>
    </source>
</evidence>
<organism evidence="5 6">
    <name type="scientific">Deminuibacter soli</name>
    <dbReference type="NCBI Taxonomy" id="2291815"/>
    <lineage>
        <taxon>Bacteria</taxon>
        <taxon>Pseudomonadati</taxon>
        <taxon>Bacteroidota</taxon>
        <taxon>Chitinophagia</taxon>
        <taxon>Chitinophagales</taxon>
        <taxon>Chitinophagaceae</taxon>
        <taxon>Deminuibacter</taxon>
    </lineage>
</organism>
<protein>
    <submittedName>
        <fullName evidence="5">TonB-dependent receptor</fullName>
    </submittedName>
</protein>
<dbReference type="AlphaFoldDB" id="A0A3E1NLI9"/>
<dbReference type="Gene3D" id="2.40.170.20">
    <property type="entry name" value="TonB-dependent receptor, beta-barrel domain"/>
    <property type="match status" value="1"/>
</dbReference>
<reference evidence="5 6" key="1">
    <citation type="submission" date="2018-08" db="EMBL/GenBank/DDBJ databases">
        <title>Chitinophagaceae sp. K23C18032701, a novel bacterium isolated from forest soil.</title>
        <authorList>
            <person name="Wang C."/>
        </authorList>
    </citation>
    <scope>NUCLEOTIDE SEQUENCE [LARGE SCALE GENOMIC DNA]</scope>
    <source>
        <strain evidence="5 6">K23C18032701</strain>
    </source>
</reference>
<evidence type="ECO:0000256" key="4">
    <source>
        <dbReference type="SAM" id="SignalP"/>
    </source>
</evidence>
<keyword evidence="5" id="KW-0675">Receptor</keyword>
<feature type="chain" id="PRO_5017782223" evidence="4">
    <location>
        <begin position="26"/>
        <end position="883"/>
    </location>
</feature>
<dbReference type="SUPFAM" id="SSF56935">
    <property type="entry name" value="Porins"/>
    <property type="match status" value="1"/>
</dbReference>